<feature type="region of interest" description="Disordered" evidence="1">
    <location>
        <begin position="26"/>
        <end position="47"/>
    </location>
</feature>
<feature type="region of interest" description="Disordered" evidence="1">
    <location>
        <begin position="272"/>
        <end position="345"/>
    </location>
</feature>
<evidence type="ECO:0000313" key="3">
    <source>
        <dbReference type="Proteomes" id="UP001444071"/>
    </source>
</evidence>
<dbReference type="Proteomes" id="UP001444071">
    <property type="component" value="Unassembled WGS sequence"/>
</dbReference>
<dbReference type="EMBL" id="JAHRIM010050095">
    <property type="protein sequence ID" value="MEQ2268419.1"/>
    <property type="molecule type" value="Genomic_DNA"/>
</dbReference>
<name>A0ABV0WH07_9TELE</name>
<feature type="region of interest" description="Disordered" evidence="1">
    <location>
        <begin position="150"/>
        <end position="256"/>
    </location>
</feature>
<gene>
    <name evidence="2" type="ORF">XENORESO_015432</name>
</gene>
<protein>
    <submittedName>
        <fullName evidence="2">Uncharacterized protein</fullName>
    </submittedName>
</protein>
<feature type="compositionally biased region" description="Polar residues" evidence="1">
    <location>
        <begin position="300"/>
        <end position="309"/>
    </location>
</feature>
<feature type="compositionally biased region" description="Polar residues" evidence="1">
    <location>
        <begin position="323"/>
        <end position="336"/>
    </location>
</feature>
<feature type="region of interest" description="Disordered" evidence="1">
    <location>
        <begin position="1"/>
        <end position="20"/>
    </location>
</feature>
<sequence length="345" mass="37930">MSDYKSKITMDTPHGLSLEGHEVVLDSRTFSTQESSTEDEGTSAKPGQRVVDLIPSGQRPHLEPTEDCCCSLPSTAHAEEVQVNQAAHNQPHYSLKFYSGCVQRDFKSLEPILNGSIISQACASTLEIPANLLPKISDLPHVVKQRPSTITFSDSTGSSCMNSHASGCDSSDGEESSETEKDKVNGNHDDYGDGDNEDVFIECPHSKDLSMTKKKQKKRASVGPHAKSGFTPSNYEAEEEIGSKEESPQVTSLWSESMSHLMRKLDQLNQDIEEALSEGSSPSDTPCITRKKQWGAVSKSLLNQTSNDKVLQRPQRRERWSQDRSSASHNSSTGTRARTKKAIEM</sequence>
<accession>A0ABV0WH07</accession>
<feature type="compositionally biased region" description="Basic and acidic residues" evidence="1">
    <location>
        <begin position="178"/>
        <end position="191"/>
    </location>
</feature>
<feature type="compositionally biased region" description="Polar residues" evidence="1">
    <location>
        <begin position="150"/>
        <end position="165"/>
    </location>
</feature>
<proteinExistence type="predicted"/>
<keyword evidence="3" id="KW-1185">Reference proteome</keyword>
<evidence type="ECO:0000313" key="2">
    <source>
        <dbReference type="EMBL" id="MEQ2268419.1"/>
    </source>
</evidence>
<organism evidence="2 3">
    <name type="scientific">Xenotaenia resolanae</name>
    <dbReference type="NCBI Taxonomy" id="208358"/>
    <lineage>
        <taxon>Eukaryota</taxon>
        <taxon>Metazoa</taxon>
        <taxon>Chordata</taxon>
        <taxon>Craniata</taxon>
        <taxon>Vertebrata</taxon>
        <taxon>Euteleostomi</taxon>
        <taxon>Actinopterygii</taxon>
        <taxon>Neopterygii</taxon>
        <taxon>Teleostei</taxon>
        <taxon>Neoteleostei</taxon>
        <taxon>Acanthomorphata</taxon>
        <taxon>Ovalentaria</taxon>
        <taxon>Atherinomorphae</taxon>
        <taxon>Cyprinodontiformes</taxon>
        <taxon>Goodeidae</taxon>
        <taxon>Xenotaenia</taxon>
    </lineage>
</organism>
<reference evidence="2 3" key="1">
    <citation type="submission" date="2021-06" db="EMBL/GenBank/DDBJ databases">
        <authorList>
            <person name="Palmer J.M."/>
        </authorList>
    </citation>
    <scope>NUCLEOTIDE SEQUENCE [LARGE SCALE GENOMIC DNA]</scope>
    <source>
        <strain evidence="2 3">XR_2019</strain>
        <tissue evidence="2">Muscle</tissue>
    </source>
</reference>
<comment type="caution">
    <text evidence="2">The sequence shown here is derived from an EMBL/GenBank/DDBJ whole genome shotgun (WGS) entry which is preliminary data.</text>
</comment>
<evidence type="ECO:0000256" key="1">
    <source>
        <dbReference type="SAM" id="MobiDB-lite"/>
    </source>
</evidence>